<reference evidence="2" key="1">
    <citation type="submission" date="2021-01" db="EMBL/GenBank/DDBJ databases">
        <authorList>
            <person name="Corre E."/>
            <person name="Pelletier E."/>
            <person name="Niang G."/>
            <person name="Scheremetjew M."/>
            <person name="Finn R."/>
            <person name="Kale V."/>
            <person name="Holt S."/>
            <person name="Cochrane G."/>
            <person name="Meng A."/>
            <person name="Brown T."/>
            <person name="Cohen L."/>
        </authorList>
    </citation>
    <scope>NUCLEOTIDE SEQUENCE</scope>
</reference>
<dbReference type="InterPro" id="IPR012340">
    <property type="entry name" value="NA-bd_OB-fold"/>
</dbReference>
<dbReference type="EMBL" id="HBFQ01061227">
    <property type="protein sequence ID" value="CAD8869015.1"/>
    <property type="molecule type" value="Transcribed_RNA"/>
</dbReference>
<dbReference type="PROSITE" id="PS51857">
    <property type="entry name" value="CSD_2"/>
    <property type="match status" value="1"/>
</dbReference>
<dbReference type="InterPro" id="IPR002059">
    <property type="entry name" value="CSP_DNA-bd"/>
</dbReference>
<proteinExistence type="predicted"/>
<name>A0A7S1AZV8_NOCSC</name>
<dbReference type="SUPFAM" id="SSF50249">
    <property type="entry name" value="Nucleic acid-binding proteins"/>
    <property type="match status" value="4"/>
</dbReference>
<gene>
    <name evidence="2" type="ORF">NSCI0253_LOCUS43371</name>
</gene>
<evidence type="ECO:0000313" key="2">
    <source>
        <dbReference type="EMBL" id="CAD8869015.1"/>
    </source>
</evidence>
<dbReference type="Gene3D" id="2.40.50.140">
    <property type="entry name" value="Nucleic acid-binding proteins"/>
    <property type="match status" value="5"/>
</dbReference>
<protein>
    <recommendedName>
        <fullName evidence="1">CSD domain-containing protein</fullName>
    </recommendedName>
</protein>
<organism evidence="2">
    <name type="scientific">Noctiluca scintillans</name>
    <name type="common">Sea sparkle</name>
    <name type="synonym">Red tide dinoflagellate</name>
    <dbReference type="NCBI Taxonomy" id="2966"/>
    <lineage>
        <taxon>Eukaryota</taxon>
        <taxon>Sar</taxon>
        <taxon>Alveolata</taxon>
        <taxon>Dinophyceae</taxon>
        <taxon>Noctilucales</taxon>
        <taxon>Noctilucaceae</taxon>
        <taxon>Noctiluca</taxon>
    </lineage>
</organism>
<evidence type="ECO:0000259" key="1">
    <source>
        <dbReference type="PROSITE" id="PS51857"/>
    </source>
</evidence>
<sequence>MAASISGVVKSYSASRGWGFIQSEHVSDDVYFQRMDLPEELQTETDDGFLRIDGRPVSCDLHYQKDGKPRGKNVCFIVSEGEDVMGVVKSYNDQKGFGFVKTSMIDQDVYFQKKDVPNQIRNSSIVGMKVKMQLALMDDGKIQARQMMFHAMPMVPTIRAPIIKGGKGMVTPVPSMGMVTYPCKGGMAMGMYEGIPMGLMGKVGPAGKGVGRFAPDGTAMRGIVKSHNAQKGWGFINVNGIAADIYFKGDSQGFRVGQPICFELRWTKDGKPQAQNCSLPMTAGESICDERATIEWAANLEEQIGRVKSYNAAKGFGFVTVEGLPQDVYFQSKDLPAGLEFESLEGTLLQFVVHTTPDGKPQMRNAYLVEAPPQGLKRQAVDVSEVVKRPRQDILPSPPSAGSSPRMAIKEEPGCLATVKSYNAAKGFGFLTSPDIDCDVYFNRSCLPQALQMQELTGRYAVFNLKYTVDGKPQAASLTVH</sequence>
<dbReference type="AlphaFoldDB" id="A0A7S1AZV8"/>
<dbReference type="PANTHER" id="PTHR46565:SF26">
    <property type="entry name" value="COLD SHOCK PROTEIN 2"/>
    <property type="match status" value="1"/>
</dbReference>
<dbReference type="PANTHER" id="PTHR46565">
    <property type="entry name" value="COLD SHOCK DOMAIN PROTEIN 2"/>
    <property type="match status" value="1"/>
</dbReference>
<accession>A0A7S1AZV8</accession>
<dbReference type="InterPro" id="IPR011129">
    <property type="entry name" value="CSD"/>
</dbReference>
<feature type="domain" description="CSD" evidence="1">
    <location>
        <begin position="302"/>
        <end position="368"/>
    </location>
</feature>
<dbReference type="GO" id="GO:0003676">
    <property type="term" value="F:nucleic acid binding"/>
    <property type="evidence" value="ECO:0007669"/>
    <property type="project" value="InterPro"/>
</dbReference>
<dbReference type="SMART" id="SM00357">
    <property type="entry name" value="CSP"/>
    <property type="match status" value="4"/>
</dbReference>